<comment type="caution">
    <text evidence="1">The sequence shown here is derived from an EMBL/GenBank/DDBJ whole genome shotgun (WGS) entry which is preliminary data.</text>
</comment>
<organism evidence="1 2">
    <name type="scientific">Quillaja saponaria</name>
    <name type="common">Soap bark tree</name>
    <dbReference type="NCBI Taxonomy" id="32244"/>
    <lineage>
        <taxon>Eukaryota</taxon>
        <taxon>Viridiplantae</taxon>
        <taxon>Streptophyta</taxon>
        <taxon>Embryophyta</taxon>
        <taxon>Tracheophyta</taxon>
        <taxon>Spermatophyta</taxon>
        <taxon>Magnoliopsida</taxon>
        <taxon>eudicotyledons</taxon>
        <taxon>Gunneridae</taxon>
        <taxon>Pentapetalae</taxon>
        <taxon>rosids</taxon>
        <taxon>fabids</taxon>
        <taxon>Fabales</taxon>
        <taxon>Quillajaceae</taxon>
        <taxon>Quillaja</taxon>
    </lineage>
</organism>
<proteinExistence type="predicted"/>
<dbReference type="KEGG" id="qsa:O6P43_028769"/>
<evidence type="ECO:0000313" key="2">
    <source>
        <dbReference type="Proteomes" id="UP001163823"/>
    </source>
</evidence>
<dbReference type="EMBL" id="JARAOO010000012">
    <property type="protein sequence ID" value="KAJ7948265.1"/>
    <property type="molecule type" value="Genomic_DNA"/>
</dbReference>
<protein>
    <submittedName>
        <fullName evidence="1">Uncharacterized protein</fullName>
    </submittedName>
</protein>
<gene>
    <name evidence="1" type="ORF">O6P43_028769</name>
</gene>
<keyword evidence="2" id="KW-1185">Reference proteome</keyword>
<name>A0AAD7L0G1_QUISA</name>
<reference evidence="1" key="1">
    <citation type="journal article" date="2023" name="Science">
        <title>Elucidation of the pathway for biosynthesis of saponin adjuvants from the soapbark tree.</title>
        <authorList>
            <person name="Reed J."/>
            <person name="Orme A."/>
            <person name="El-Demerdash A."/>
            <person name="Owen C."/>
            <person name="Martin L.B.B."/>
            <person name="Misra R.C."/>
            <person name="Kikuchi S."/>
            <person name="Rejzek M."/>
            <person name="Martin A.C."/>
            <person name="Harkess A."/>
            <person name="Leebens-Mack J."/>
            <person name="Louveau T."/>
            <person name="Stephenson M.J."/>
            <person name="Osbourn A."/>
        </authorList>
    </citation>
    <scope>NUCLEOTIDE SEQUENCE</scope>
    <source>
        <strain evidence="1">S10</strain>
    </source>
</reference>
<dbReference type="AlphaFoldDB" id="A0AAD7L0G1"/>
<dbReference type="Proteomes" id="UP001163823">
    <property type="component" value="Chromosome 12"/>
</dbReference>
<sequence length="118" mass="13152">MEMQLHMFGLGSVFSYGCKIKFSGLWLQSLMLVCESEQKWLIPGPGTGACTAQVKAHKRRGSFDDCLHHPSNCDTSEGDWFCKPQCLKLSSNDANGSAWMILTQSFAQYSIWNGITSH</sequence>
<accession>A0AAD7L0G1</accession>
<evidence type="ECO:0000313" key="1">
    <source>
        <dbReference type="EMBL" id="KAJ7948265.1"/>
    </source>
</evidence>